<feature type="transmembrane region" description="Helical" evidence="1">
    <location>
        <begin position="63"/>
        <end position="80"/>
    </location>
</feature>
<proteinExistence type="predicted"/>
<dbReference type="EMBL" id="UYRV01000218">
    <property type="protein sequence ID" value="VDK43489.1"/>
    <property type="molecule type" value="Genomic_DNA"/>
</dbReference>
<sequence>MMQLSNRYQLDENIRGSQYLIPVALNDVFVKVTFILLMAYSIFYTDIPLGLDTTHLSHAYDILWAYQRIFFGLALTIRSQKLDHIFRRRKKTTKAIEKHAAATDKYYEDLREMWS</sequence>
<dbReference type="Proteomes" id="UP000271889">
    <property type="component" value="Unassembled WGS sequence"/>
</dbReference>
<evidence type="ECO:0008006" key="4">
    <source>
        <dbReference type="Google" id="ProtNLM"/>
    </source>
</evidence>
<reference evidence="2 3" key="1">
    <citation type="submission" date="2018-11" db="EMBL/GenBank/DDBJ databases">
        <authorList>
            <consortium name="Pathogen Informatics"/>
        </authorList>
    </citation>
    <scope>NUCLEOTIDE SEQUENCE [LARGE SCALE GENOMIC DNA]</scope>
</reference>
<keyword evidence="1" id="KW-1133">Transmembrane helix</keyword>
<keyword evidence="1" id="KW-0472">Membrane</keyword>
<protein>
    <recommendedName>
        <fullName evidence="4">7TM GPCR serpentine receptor class x (Srx) domain-containing protein</fullName>
    </recommendedName>
</protein>
<evidence type="ECO:0000313" key="3">
    <source>
        <dbReference type="Proteomes" id="UP000271889"/>
    </source>
</evidence>
<keyword evidence="1" id="KW-0812">Transmembrane</keyword>
<dbReference type="OrthoDB" id="5850711at2759"/>
<keyword evidence="3" id="KW-1185">Reference proteome</keyword>
<gene>
    <name evidence="2" type="ORF">CGOC_LOCUS177</name>
</gene>
<evidence type="ECO:0000256" key="1">
    <source>
        <dbReference type="SAM" id="Phobius"/>
    </source>
</evidence>
<accession>A0A3P6Q4R0</accession>
<feature type="transmembrane region" description="Helical" evidence="1">
    <location>
        <begin position="20"/>
        <end position="43"/>
    </location>
</feature>
<dbReference type="AlphaFoldDB" id="A0A3P6Q4R0"/>
<name>A0A3P6Q4R0_CYLGO</name>
<evidence type="ECO:0000313" key="2">
    <source>
        <dbReference type="EMBL" id="VDK43489.1"/>
    </source>
</evidence>
<organism evidence="2 3">
    <name type="scientific">Cylicostephanus goldi</name>
    <name type="common">Nematode worm</name>
    <dbReference type="NCBI Taxonomy" id="71465"/>
    <lineage>
        <taxon>Eukaryota</taxon>
        <taxon>Metazoa</taxon>
        <taxon>Ecdysozoa</taxon>
        <taxon>Nematoda</taxon>
        <taxon>Chromadorea</taxon>
        <taxon>Rhabditida</taxon>
        <taxon>Rhabditina</taxon>
        <taxon>Rhabditomorpha</taxon>
        <taxon>Strongyloidea</taxon>
        <taxon>Strongylidae</taxon>
        <taxon>Cylicostephanus</taxon>
    </lineage>
</organism>